<gene>
    <name evidence="1" type="ORF">HQ865_17940</name>
</gene>
<proteinExistence type="predicted"/>
<dbReference type="Proteomes" id="UP000505355">
    <property type="component" value="Chromosome"/>
</dbReference>
<name>A0A7D4QDD6_9SPHI</name>
<dbReference type="RefSeq" id="WP_173416223.1">
    <property type="nucleotide sequence ID" value="NZ_CP054139.1"/>
</dbReference>
<dbReference type="KEGG" id="mmab:HQ865_17940"/>
<sequence>MIRAIYFIAEGATEVEFIENCLRRYFADRGIYDIRGFDMGGSNSYDRYKYDVITFLNKEHDIIVTSLIDYYRLPNNFPGYSESHRLNGNEQKVAFIEEQISENINNSRFVPYIQLHEFEALLFTDIKGFSDIPGCDKKIVAELKSIIDQYPNPELINDGANTAPSKRLKIIEGYKKPLYGAYIALDNGLESIINKCPRFKAWLDKLEAKVASQGY</sequence>
<protein>
    <submittedName>
        <fullName evidence="1">DUF4276 family protein</fullName>
    </submittedName>
</protein>
<evidence type="ECO:0000313" key="2">
    <source>
        <dbReference type="Proteomes" id="UP000505355"/>
    </source>
</evidence>
<evidence type="ECO:0000313" key="1">
    <source>
        <dbReference type="EMBL" id="QKJ31564.1"/>
    </source>
</evidence>
<organism evidence="1 2">
    <name type="scientific">Mucilaginibacter mali</name>
    <dbReference type="NCBI Taxonomy" id="2740462"/>
    <lineage>
        <taxon>Bacteria</taxon>
        <taxon>Pseudomonadati</taxon>
        <taxon>Bacteroidota</taxon>
        <taxon>Sphingobacteriia</taxon>
        <taxon>Sphingobacteriales</taxon>
        <taxon>Sphingobacteriaceae</taxon>
        <taxon>Mucilaginibacter</taxon>
    </lineage>
</organism>
<dbReference type="AlphaFoldDB" id="A0A7D4QDD6"/>
<reference evidence="1 2" key="1">
    <citation type="submission" date="2020-05" db="EMBL/GenBank/DDBJ databases">
        <title>Mucilaginibacter mali sp. nov.</title>
        <authorList>
            <person name="Kim H.S."/>
            <person name="Lee K.C."/>
            <person name="Suh M.K."/>
            <person name="Kim J.-S."/>
            <person name="Han K.-I."/>
            <person name="Eom M.K."/>
            <person name="Shin Y.K."/>
            <person name="Lee J.-S."/>
        </authorList>
    </citation>
    <scope>NUCLEOTIDE SEQUENCE [LARGE SCALE GENOMIC DNA]</scope>
    <source>
        <strain evidence="1 2">G2-14</strain>
    </source>
</reference>
<dbReference type="EMBL" id="CP054139">
    <property type="protein sequence ID" value="QKJ31564.1"/>
    <property type="molecule type" value="Genomic_DNA"/>
</dbReference>
<dbReference type="InterPro" id="IPR025455">
    <property type="entry name" value="DUF4276"/>
</dbReference>
<accession>A0A7D4QDD6</accession>
<dbReference type="Pfam" id="PF14103">
    <property type="entry name" value="DUF4276"/>
    <property type="match status" value="1"/>
</dbReference>
<keyword evidence="2" id="KW-1185">Reference proteome</keyword>